<evidence type="ECO:0000313" key="2">
    <source>
        <dbReference type="EMBL" id="GAX09773.1"/>
    </source>
</evidence>
<dbReference type="PANTHER" id="PTHR13132">
    <property type="entry name" value="ALPHA- 1,6 -FUCOSYLTRANSFERASE"/>
    <property type="match status" value="1"/>
</dbReference>
<gene>
    <name evidence="2" type="ORF">FisN_11Lh253</name>
</gene>
<name>A0A1Z5J712_FISSO</name>
<keyword evidence="1" id="KW-1133">Transmembrane helix</keyword>
<dbReference type="OrthoDB" id="45960at2759"/>
<proteinExistence type="predicted"/>
<dbReference type="EMBL" id="BDSP01000013">
    <property type="protein sequence ID" value="GAX09773.1"/>
    <property type="molecule type" value="Genomic_DNA"/>
</dbReference>
<sequence>MKRTCQRRFEVFIIDRTCTNLFWFAGSSAQLACSFEKERKIMRSYVLVMILVVVLVAIRFYQIIWIGHPDYSFSNVEKESNDSRSNSLSISHITECLGLNSNEWIQGPRRGNVDHEMDDAFLQTMILNVPYILRDGISSILDTTLCHRDSRFRNETEQDDEDERTIRLWVVRLVYLAFHYHQHQWAVPEAEKRGDNCKLSEQSIGKFDFECPDAKFLLVPLRGHGLGANLRTDIVPALLVALVSNRVAVFVNNAPEGDEDVTKPWPLASCDRKDYQCFYLPETPCTLTLQDIREAHVFQNRVDFRRALKQSILPSGFHDKKVWLFKHTSGHTIQLPKLAVARLQNYSNHLLNQLPDNDYRLPTLRKAVEAIGYEDPPREGLNYAMANLKVHHALEFYAMRPSLPSKRKLKQILQDVLPNDFDPEYTVGLPVRASDKCRKESECINFELHMQAAAEVWNKHLDATHGTRNPVVLFTSESRQVVAEQKQFTSNSSFFYEQHNLSFAFDFVVNHHDVTPDTGYLPDAAEAFSADDAMLSAVSSFQLQLLARTSVGNCCSHFHHLLNDFLIEGCGATHENQFMCLQESADPLLHVCCAWHSECKRAKALKALE</sequence>
<dbReference type="GO" id="GO:0006487">
    <property type="term" value="P:protein N-linked glycosylation"/>
    <property type="evidence" value="ECO:0007669"/>
    <property type="project" value="TreeGrafter"/>
</dbReference>
<accession>A0A1Z5J712</accession>
<dbReference type="Proteomes" id="UP000198406">
    <property type="component" value="Unassembled WGS sequence"/>
</dbReference>
<evidence type="ECO:0000313" key="3">
    <source>
        <dbReference type="Proteomes" id="UP000198406"/>
    </source>
</evidence>
<feature type="transmembrane region" description="Helical" evidence="1">
    <location>
        <begin position="45"/>
        <end position="65"/>
    </location>
</feature>
<dbReference type="InParanoid" id="A0A1Z5J712"/>
<organism evidence="2 3">
    <name type="scientific">Fistulifera solaris</name>
    <name type="common">Oleaginous diatom</name>
    <dbReference type="NCBI Taxonomy" id="1519565"/>
    <lineage>
        <taxon>Eukaryota</taxon>
        <taxon>Sar</taxon>
        <taxon>Stramenopiles</taxon>
        <taxon>Ochrophyta</taxon>
        <taxon>Bacillariophyta</taxon>
        <taxon>Bacillariophyceae</taxon>
        <taxon>Bacillariophycidae</taxon>
        <taxon>Naviculales</taxon>
        <taxon>Naviculaceae</taxon>
        <taxon>Fistulifera</taxon>
    </lineage>
</organism>
<protein>
    <submittedName>
        <fullName evidence="2">Uncharacterized protein</fullName>
    </submittedName>
</protein>
<keyword evidence="1" id="KW-0472">Membrane</keyword>
<keyword evidence="3" id="KW-1185">Reference proteome</keyword>
<evidence type="ECO:0000256" key="1">
    <source>
        <dbReference type="SAM" id="Phobius"/>
    </source>
</evidence>
<keyword evidence="1" id="KW-0812">Transmembrane</keyword>
<dbReference type="AlphaFoldDB" id="A0A1Z5J712"/>
<reference evidence="2 3" key="1">
    <citation type="journal article" date="2015" name="Plant Cell">
        <title>Oil accumulation by the oleaginous diatom Fistulifera solaris as revealed by the genome and transcriptome.</title>
        <authorList>
            <person name="Tanaka T."/>
            <person name="Maeda Y."/>
            <person name="Veluchamy A."/>
            <person name="Tanaka M."/>
            <person name="Abida H."/>
            <person name="Marechal E."/>
            <person name="Bowler C."/>
            <person name="Muto M."/>
            <person name="Sunaga Y."/>
            <person name="Tanaka M."/>
            <person name="Yoshino T."/>
            <person name="Taniguchi T."/>
            <person name="Fukuda Y."/>
            <person name="Nemoto M."/>
            <person name="Matsumoto M."/>
            <person name="Wong P.S."/>
            <person name="Aburatani S."/>
            <person name="Fujibuchi W."/>
        </authorList>
    </citation>
    <scope>NUCLEOTIDE SEQUENCE [LARGE SCALE GENOMIC DNA]</scope>
    <source>
        <strain evidence="2 3">JPCC DA0580</strain>
    </source>
</reference>
<comment type="caution">
    <text evidence="2">The sequence shown here is derived from an EMBL/GenBank/DDBJ whole genome shotgun (WGS) entry which is preliminary data.</text>
</comment>
<dbReference type="PANTHER" id="PTHR13132:SF29">
    <property type="entry name" value="ALPHA-(1,6)-FUCOSYLTRANSFERASE"/>
    <property type="match status" value="1"/>
</dbReference>
<dbReference type="GO" id="GO:0046921">
    <property type="term" value="F:alpha-(1-&gt;6)-fucosyltransferase activity"/>
    <property type="evidence" value="ECO:0007669"/>
    <property type="project" value="TreeGrafter"/>
</dbReference>